<protein>
    <submittedName>
        <fullName evidence="1">Uncharacterized protein</fullName>
    </submittedName>
</protein>
<evidence type="ECO:0000313" key="1">
    <source>
        <dbReference type="EMBL" id="KAJ3561481.1"/>
    </source>
</evidence>
<organism evidence="1 2">
    <name type="scientific">Leucocoprinus birnbaumii</name>
    <dbReference type="NCBI Taxonomy" id="56174"/>
    <lineage>
        <taxon>Eukaryota</taxon>
        <taxon>Fungi</taxon>
        <taxon>Dikarya</taxon>
        <taxon>Basidiomycota</taxon>
        <taxon>Agaricomycotina</taxon>
        <taxon>Agaricomycetes</taxon>
        <taxon>Agaricomycetidae</taxon>
        <taxon>Agaricales</taxon>
        <taxon>Agaricineae</taxon>
        <taxon>Agaricaceae</taxon>
        <taxon>Leucocoprinus</taxon>
    </lineage>
</organism>
<name>A0AAD5VPR4_9AGAR</name>
<gene>
    <name evidence="1" type="ORF">NP233_g10169</name>
</gene>
<dbReference type="Proteomes" id="UP001213000">
    <property type="component" value="Unassembled WGS sequence"/>
</dbReference>
<evidence type="ECO:0000313" key="2">
    <source>
        <dbReference type="Proteomes" id="UP001213000"/>
    </source>
</evidence>
<accession>A0AAD5VPR4</accession>
<dbReference type="EMBL" id="JANIEX010000998">
    <property type="protein sequence ID" value="KAJ3561481.1"/>
    <property type="molecule type" value="Genomic_DNA"/>
</dbReference>
<dbReference type="AlphaFoldDB" id="A0AAD5VPR4"/>
<reference evidence="1" key="1">
    <citation type="submission" date="2022-07" db="EMBL/GenBank/DDBJ databases">
        <title>Genome Sequence of Leucocoprinus birnbaumii.</title>
        <authorList>
            <person name="Buettner E."/>
        </authorList>
    </citation>
    <scope>NUCLEOTIDE SEQUENCE</scope>
    <source>
        <strain evidence="1">VT141</strain>
    </source>
</reference>
<proteinExistence type="predicted"/>
<comment type="caution">
    <text evidence="1">The sequence shown here is derived from an EMBL/GenBank/DDBJ whole genome shotgun (WGS) entry which is preliminary data.</text>
</comment>
<sequence>MFAVERAIAAGGTRLGAGPDAGDASGTREVDVTVERYLKGMPLYDYLFQTKRIIELIFARVVMHCIHLLTSSRKEAARRSSHVSLGAGHLKAPRRFQVAECEGDEEKGEGCAEGCAEGQMEDGRTGVTRGRAGLYVMNIRRVEGNAVGWDRQRRPYWADMKVVQSNALGRRFSAQEQLTKAADKHQESLNLPSPILQ</sequence>
<keyword evidence="2" id="KW-1185">Reference proteome</keyword>